<dbReference type="InterPro" id="IPR058124">
    <property type="entry name" value="CpxR-like_REC"/>
</dbReference>
<dbReference type="Proteomes" id="UP000714380">
    <property type="component" value="Unassembled WGS sequence"/>
</dbReference>
<keyword evidence="2" id="KW-0963">Cytoplasm</keyword>
<comment type="subcellular location">
    <subcellularLocation>
        <location evidence="1">Cytoplasm</location>
    </subcellularLocation>
</comment>
<feature type="modified residue" description="4-aspartylphosphate" evidence="8">
    <location>
        <position position="51"/>
    </location>
</feature>
<dbReference type="InterPro" id="IPR001789">
    <property type="entry name" value="Sig_transdc_resp-reg_receiver"/>
</dbReference>
<evidence type="ECO:0000256" key="7">
    <source>
        <dbReference type="ARBA" id="ARBA00023163"/>
    </source>
</evidence>
<dbReference type="Gene3D" id="3.40.50.2300">
    <property type="match status" value="1"/>
</dbReference>
<evidence type="ECO:0000259" key="10">
    <source>
        <dbReference type="PROSITE" id="PS50110"/>
    </source>
</evidence>
<keyword evidence="5" id="KW-0805">Transcription regulation</keyword>
<accession>A0ABS7ZMW5</accession>
<dbReference type="PROSITE" id="PS50110">
    <property type="entry name" value="RESPONSE_REGULATORY"/>
    <property type="match status" value="1"/>
</dbReference>
<evidence type="ECO:0000256" key="5">
    <source>
        <dbReference type="ARBA" id="ARBA00023015"/>
    </source>
</evidence>
<dbReference type="SUPFAM" id="SSF46894">
    <property type="entry name" value="C-terminal effector domain of the bipartite response regulators"/>
    <property type="match status" value="1"/>
</dbReference>
<reference evidence="12 13" key="1">
    <citation type="submission" date="2020-12" db="EMBL/GenBank/DDBJ databases">
        <title>Novel Thalassolituus-related marine hydrocarbonoclastic bacteria mediated algae-derived hydrocarbons mineralization in twilight zone of the northern South China Sea.</title>
        <authorList>
            <person name="Dong C."/>
        </authorList>
    </citation>
    <scope>NUCLEOTIDE SEQUENCE [LARGE SCALE GENOMIC DNA]</scope>
    <source>
        <strain evidence="12 13">IMCC1826</strain>
    </source>
</reference>
<dbReference type="Pfam" id="PF00072">
    <property type="entry name" value="Response_reg"/>
    <property type="match status" value="1"/>
</dbReference>
<keyword evidence="6 9" id="KW-0238">DNA-binding</keyword>
<evidence type="ECO:0000256" key="8">
    <source>
        <dbReference type="PROSITE-ProRule" id="PRU00169"/>
    </source>
</evidence>
<name>A0ABS7ZMW5_9GAMM</name>
<sequence length="231" mass="25886">MNLLLVDDDIELCALLQRYLERELFTVTAVHTAEQGLDEALSGRYQAVVLDIMLPGGNGIDVLRSIRQRTDLPIIMLTARGDEMDRIRGLEYGADDYLPKPCNPRELSARLRSILRRGHSGSVAAASLTLDELEIDLEQHCVRRAGQQVDLTVTEFNILSVLAREAGKVVDKNRLAQQSLQRSLTLYDRSLDMHLSNLRKKLGPNQSGEQRIRTVRGVGYMYTPDEATGQV</sequence>
<dbReference type="InterPro" id="IPR039420">
    <property type="entry name" value="WalR-like"/>
</dbReference>
<evidence type="ECO:0000256" key="6">
    <source>
        <dbReference type="ARBA" id="ARBA00023125"/>
    </source>
</evidence>
<evidence type="ECO:0000256" key="4">
    <source>
        <dbReference type="ARBA" id="ARBA00023012"/>
    </source>
</evidence>
<proteinExistence type="predicted"/>
<keyword evidence="7" id="KW-0804">Transcription</keyword>
<dbReference type="SUPFAM" id="SSF52172">
    <property type="entry name" value="CheY-like"/>
    <property type="match status" value="1"/>
</dbReference>
<keyword evidence="13" id="KW-1185">Reference proteome</keyword>
<keyword evidence="4" id="KW-0902">Two-component regulatory system</keyword>
<dbReference type="EMBL" id="JAEDAH010000023">
    <property type="protein sequence ID" value="MCA6063049.1"/>
    <property type="molecule type" value="Genomic_DNA"/>
</dbReference>
<evidence type="ECO:0000313" key="12">
    <source>
        <dbReference type="EMBL" id="MCA6063049.1"/>
    </source>
</evidence>
<dbReference type="CDD" id="cd00383">
    <property type="entry name" value="trans_reg_C"/>
    <property type="match status" value="1"/>
</dbReference>
<dbReference type="PANTHER" id="PTHR48111:SF39">
    <property type="entry name" value="TRANSCRIPTIONAL REGULATORY PROTEIN CPXR"/>
    <property type="match status" value="1"/>
</dbReference>
<keyword evidence="3 8" id="KW-0597">Phosphoprotein</keyword>
<evidence type="ECO:0000256" key="2">
    <source>
        <dbReference type="ARBA" id="ARBA00022490"/>
    </source>
</evidence>
<comment type="caution">
    <text evidence="12">The sequence shown here is derived from an EMBL/GenBank/DDBJ whole genome shotgun (WGS) entry which is preliminary data.</text>
</comment>
<dbReference type="CDD" id="cd17623">
    <property type="entry name" value="REC_OmpR_CpxR"/>
    <property type="match status" value="1"/>
</dbReference>
<feature type="domain" description="Response regulatory" evidence="10">
    <location>
        <begin position="2"/>
        <end position="115"/>
    </location>
</feature>
<protein>
    <submittedName>
        <fullName evidence="12">Response regulator transcription factor</fullName>
    </submittedName>
</protein>
<dbReference type="Gene3D" id="1.10.10.10">
    <property type="entry name" value="Winged helix-like DNA-binding domain superfamily/Winged helix DNA-binding domain"/>
    <property type="match status" value="1"/>
</dbReference>
<evidence type="ECO:0000256" key="1">
    <source>
        <dbReference type="ARBA" id="ARBA00004496"/>
    </source>
</evidence>
<dbReference type="PROSITE" id="PS51755">
    <property type="entry name" value="OMPR_PHOB"/>
    <property type="match status" value="1"/>
</dbReference>
<dbReference type="Gene3D" id="6.10.250.690">
    <property type="match status" value="1"/>
</dbReference>
<organism evidence="12 13">
    <name type="scientific">Thalassolituus marinus</name>
    <dbReference type="NCBI Taxonomy" id="671053"/>
    <lineage>
        <taxon>Bacteria</taxon>
        <taxon>Pseudomonadati</taxon>
        <taxon>Pseudomonadota</taxon>
        <taxon>Gammaproteobacteria</taxon>
        <taxon>Oceanospirillales</taxon>
        <taxon>Oceanospirillaceae</taxon>
        <taxon>Thalassolituus</taxon>
    </lineage>
</organism>
<dbReference type="SMART" id="SM00448">
    <property type="entry name" value="REC"/>
    <property type="match status" value="1"/>
</dbReference>
<evidence type="ECO:0000256" key="3">
    <source>
        <dbReference type="ARBA" id="ARBA00022553"/>
    </source>
</evidence>
<dbReference type="PANTHER" id="PTHR48111">
    <property type="entry name" value="REGULATOR OF RPOS"/>
    <property type="match status" value="1"/>
</dbReference>
<dbReference type="InterPro" id="IPR036388">
    <property type="entry name" value="WH-like_DNA-bd_sf"/>
</dbReference>
<dbReference type="RefSeq" id="WP_225672656.1">
    <property type="nucleotide sequence ID" value="NZ_JAEDAH010000023.1"/>
</dbReference>
<evidence type="ECO:0000256" key="9">
    <source>
        <dbReference type="PROSITE-ProRule" id="PRU01091"/>
    </source>
</evidence>
<dbReference type="InterPro" id="IPR011006">
    <property type="entry name" value="CheY-like_superfamily"/>
</dbReference>
<dbReference type="InterPro" id="IPR001867">
    <property type="entry name" value="OmpR/PhoB-type_DNA-bd"/>
</dbReference>
<feature type="domain" description="OmpR/PhoB-type" evidence="11">
    <location>
        <begin position="125"/>
        <end position="224"/>
    </location>
</feature>
<evidence type="ECO:0000313" key="13">
    <source>
        <dbReference type="Proteomes" id="UP000714380"/>
    </source>
</evidence>
<evidence type="ECO:0000259" key="11">
    <source>
        <dbReference type="PROSITE" id="PS51755"/>
    </source>
</evidence>
<dbReference type="Pfam" id="PF00486">
    <property type="entry name" value="Trans_reg_C"/>
    <property type="match status" value="1"/>
</dbReference>
<gene>
    <name evidence="12" type="ORF">I9W95_05450</name>
</gene>
<dbReference type="InterPro" id="IPR016032">
    <property type="entry name" value="Sig_transdc_resp-reg_C-effctor"/>
</dbReference>
<feature type="DNA-binding region" description="OmpR/PhoB-type" evidence="9">
    <location>
        <begin position="125"/>
        <end position="224"/>
    </location>
</feature>
<dbReference type="SMART" id="SM00862">
    <property type="entry name" value="Trans_reg_C"/>
    <property type="match status" value="1"/>
</dbReference>